<evidence type="ECO:0000313" key="2">
    <source>
        <dbReference type="EMBL" id="OAO13149.1"/>
    </source>
</evidence>
<gene>
    <name evidence="2" type="ORF">AV274_5153</name>
</gene>
<name>A0A196SAW6_BLAHN</name>
<proteinExistence type="predicted"/>
<keyword evidence="3" id="KW-1185">Reference proteome</keyword>
<dbReference type="Gene3D" id="3.30.470.20">
    <property type="entry name" value="ATP-grasp fold, B domain"/>
    <property type="match status" value="1"/>
</dbReference>
<evidence type="ECO:0000256" key="1">
    <source>
        <dbReference type="SAM" id="SignalP"/>
    </source>
</evidence>
<accession>A0A196SAW6</accession>
<organism evidence="2 3">
    <name type="scientific">Blastocystis sp. subtype 1 (strain ATCC 50177 / NandII)</name>
    <dbReference type="NCBI Taxonomy" id="478820"/>
    <lineage>
        <taxon>Eukaryota</taxon>
        <taxon>Sar</taxon>
        <taxon>Stramenopiles</taxon>
        <taxon>Bigyra</taxon>
        <taxon>Opalozoa</taxon>
        <taxon>Opalinata</taxon>
        <taxon>Blastocystidae</taxon>
        <taxon>Blastocystis</taxon>
    </lineage>
</organism>
<dbReference type="EMBL" id="LXWW01000454">
    <property type="protein sequence ID" value="OAO13149.1"/>
    <property type="molecule type" value="Genomic_DNA"/>
</dbReference>
<sequence length="284" mass="32329">MNSLFRIAILLFLSLLCVVRTQDYEADENDMEEDPLSIGGGTQQTCDACRTVMEQLLQEWHTIDNDSFLEAIEEASHKKEYVPVVPEEESKRKEFESMVISRFMKRCNTIDIWIQYKPHIRKACEDIVKKSGSDIAHILVEKNKEVDTDIMNYLTRVVCMGLNRLCNIKYLNLDARSVNSKCEDCVNVGVSPTMPVDLKLSPYNNEIIHDATQDELAVESIRPFIVKVEAMLNKALLGVDFIIDASDPEKVYCVDINLFPSYTGFEGVSRLMGELIRKKCGVSE</sequence>
<evidence type="ECO:0008006" key="4">
    <source>
        <dbReference type="Google" id="ProtNLM"/>
    </source>
</evidence>
<dbReference type="AlphaFoldDB" id="A0A196SAW6"/>
<reference evidence="2 3" key="1">
    <citation type="submission" date="2016-05" db="EMBL/GenBank/DDBJ databases">
        <title>Nuclear genome of Blastocystis sp. subtype 1 NandII.</title>
        <authorList>
            <person name="Gentekaki E."/>
            <person name="Curtis B."/>
            <person name="Stairs C."/>
            <person name="Eme L."/>
            <person name="Herman E."/>
            <person name="Klimes V."/>
            <person name="Arias M.C."/>
            <person name="Elias M."/>
            <person name="Hilliou F."/>
            <person name="Klute M."/>
            <person name="Malik S.-B."/>
            <person name="Pightling A."/>
            <person name="Rachubinski R."/>
            <person name="Salas D."/>
            <person name="Schlacht A."/>
            <person name="Suga H."/>
            <person name="Archibald J."/>
            <person name="Ball S.G."/>
            <person name="Clark G."/>
            <person name="Dacks J."/>
            <person name="Van Der Giezen M."/>
            <person name="Tsaousis A."/>
            <person name="Roger A."/>
        </authorList>
    </citation>
    <scope>NUCLEOTIDE SEQUENCE [LARGE SCALE GENOMIC DNA]</scope>
    <source>
        <strain evidence="3">ATCC 50177 / NandII</strain>
    </source>
</reference>
<evidence type="ECO:0000313" key="3">
    <source>
        <dbReference type="Proteomes" id="UP000078348"/>
    </source>
</evidence>
<dbReference type="Proteomes" id="UP000078348">
    <property type="component" value="Unassembled WGS sequence"/>
</dbReference>
<protein>
    <recommendedName>
        <fullName evidence="4">Inositol-1,3,4-trisphosphate 5/6-kinase</fullName>
    </recommendedName>
</protein>
<dbReference type="OrthoDB" id="25308at2759"/>
<feature type="signal peptide" evidence="1">
    <location>
        <begin position="1"/>
        <end position="21"/>
    </location>
</feature>
<comment type="caution">
    <text evidence="2">The sequence shown here is derived from an EMBL/GenBank/DDBJ whole genome shotgun (WGS) entry which is preliminary data.</text>
</comment>
<keyword evidence="1" id="KW-0732">Signal</keyword>
<feature type="chain" id="PRO_5008274501" description="Inositol-1,3,4-trisphosphate 5/6-kinase" evidence="1">
    <location>
        <begin position="22"/>
        <end position="284"/>
    </location>
</feature>